<name>A0A450SD36_9GAMM</name>
<dbReference type="PANTHER" id="PTHR43236:SF1">
    <property type="entry name" value="BLL7220 PROTEIN"/>
    <property type="match status" value="1"/>
</dbReference>
<dbReference type="InterPro" id="IPR001387">
    <property type="entry name" value="Cro/C1-type_HTH"/>
</dbReference>
<dbReference type="SUPFAM" id="SSF47413">
    <property type="entry name" value="lambda repressor-like DNA-binding domains"/>
    <property type="match status" value="1"/>
</dbReference>
<organism evidence="3">
    <name type="scientific">Candidatus Kentrum sp. FW</name>
    <dbReference type="NCBI Taxonomy" id="2126338"/>
    <lineage>
        <taxon>Bacteria</taxon>
        <taxon>Pseudomonadati</taxon>
        <taxon>Pseudomonadota</taxon>
        <taxon>Gammaproteobacteria</taxon>
        <taxon>Candidatus Kentrum</taxon>
    </lineage>
</organism>
<dbReference type="Gene3D" id="1.10.260.40">
    <property type="entry name" value="lambda repressor-like DNA-binding domains"/>
    <property type="match status" value="1"/>
</dbReference>
<comment type="similarity">
    <text evidence="1">Belongs to the short-chain fatty acyl-CoA assimilation regulator (ScfR) family.</text>
</comment>
<dbReference type="GO" id="GO:0003677">
    <property type="term" value="F:DNA binding"/>
    <property type="evidence" value="ECO:0007669"/>
    <property type="project" value="InterPro"/>
</dbReference>
<dbReference type="Pfam" id="PF01381">
    <property type="entry name" value="HTH_3"/>
    <property type="match status" value="1"/>
</dbReference>
<proteinExistence type="inferred from homology"/>
<dbReference type="PANTHER" id="PTHR43236">
    <property type="entry name" value="ANTITOXIN HIGA1"/>
    <property type="match status" value="1"/>
</dbReference>
<sequence length="358" mass="41001">MEANKKYRFEPDYAVPPGQTLAEVMNSLGMTQKELAARTDLTVQTLNRIFNGKQPITYETANRLELVTNVPANFWNNLEAGFQEQKAKLAERERMAADTEWLKSIPTKELIERGFIESPRDKVALLREVLRFYGVSSVAAWHEIWEKPAVAARRSSRFASQPGPASAWIRQGELQAQAIPCEPYDKDRFMGALREVRALTRETSDVFESRMIELCARAGVAIALVKEMEKAPWSGATKWLRPDKAMILLSLRGKAEDRFWFSFFHEASHVLHDKKKELFIDDGNHDDPREMRADEFAAEFLIPAKYNDKIKNLADPSSVIELADELEIAPGIVAGRYQFLTGKWNYHKELIRGLVWER</sequence>
<protein>
    <submittedName>
        <fullName evidence="3">Addiction module antidote protein, HigA family</fullName>
    </submittedName>
</protein>
<dbReference type="AlphaFoldDB" id="A0A450SD36"/>
<reference evidence="3" key="1">
    <citation type="submission" date="2019-02" db="EMBL/GenBank/DDBJ databases">
        <authorList>
            <person name="Gruber-Vodicka R. H."/>
            <person name="Seah K. B. B."/>
        </authorList>
    </citation>
    <scope>NUCLEOTIDE SEQUENCE</scope>
    <source>
        <strain evidence="3">BECK_BZ15</strain>
    </source>
</reference>
<accession>A0A450SD36</accession>
<dbReference type="InterPro" id="IPR010982">
    <property type="entry name" value="Lambda_DNA-bd_dom_sf"/>
</dbReference>
<evidence type="ECO:0000259" key="2">
    <source>
        <dbReference type="PROSITE" id="PS50943"/>
    </source>
</evidence>
<dbReference type="CDD" id="cd00093">
    <property type="entry name" value="HTH_XRE"/>
    <property type="match status" value="1"/>
</dbReference>
<feature type="domain" description="HTH cro/C1-type" evidence="2">
    <location>
        <begin position="21"/>
        <end position="75"/>
    </location>
</feature>
<dbReference type="PROSITE" id="PS50943">
    <property type="entry name" value="HTH_CROC1"/>
    <property type="match status" value="1"/>
</dbReference>
<dbReference type="InterPro" id="IPR052345">
    <property type="entry name" value="Rad_response_metalloprotease"/>
</dbReference>
<evidence type="ECO:0000256" key="1">
    <source>
        <dbReference type="ARBA" id="ARBA00007227"/>
    </source>
</evidence>
<dbReference type="Gene3D" id="1.10.10.2910">
    <property type="match status" value="1"/>
</dbReference>
<dbReference type="SMART" id="SM00530">
    <property type="entry name" value="HTH_XRE"/>
    <property type="match status" value="1"/>
</dbReference>
<gene>
    <name evidence="3" type="ORF">BECKFW1821A_GA0114235_102627</name>
</gene>
<dbReference type="InterPro" id="IPR010359">
    <property type="entry name" value="IrrE_HExxH"/>
</dbReference>
<dbReference type="Pfam" id="PF06114">
    <property type="entry name" value="Peptidase_M78"/>
    <property type="match status" value="1"/>
</dbReference>
<evidence type="ECO:0000313" key="3">
    <source>
        <dbReference type="EMBL" id="VFJ50272.1"/>
    </source>
</evidence>
<dbReference type="EMBL" id="CAADEW010000026">
    <property type="protein sequence ID" value="VFJ50272.1"/>
    <property type="molecule type" value="Genomic_DNA"/>
</dbReference>